<protein>
    <submittedName>
        <fullName evidence="7">Protein phosphatase 1 regulatory subunit 12A-like</fullName>
    </submittedName>
</protein>
<evidence type="ECO:0000256" key="1">
    <source>
        <dbReference type="ARBA" id="ARBA00022473"/>
    </source>
</evidence>
<dbReference type="SUPFAM" id="SSF48403">
    <property type="entry name" value="Ankyrin repeat"/>
    <property type="match status" value="1"/>
</dbReference>
<dbReference type="Proteomes" id="UP000694865">
    <property type="component" value="Unplaced"/>
</dbReference>
<dbReference type="PROSITE" id="PS50088">
    <property type="entry name" value="ANK_REPEAT"/>
    <property type="match status" value="2"/>
</dbReference>
<feature type="repeat" description="ANK" evidence="4">
    <location>
        <begin position="78"/>
        <end position="110"/>
    </location>
</feature>
<evidence type="ECO:0000256" key="3">
    <source>
        <dbReference type="ARBA" id="ARBA00038386"/>
    </source>
</evidence>
<dbReference type="InterPro" id="IPR051226">
    <property type="entry name" value="PP1_Regulatory_Subunit"/>
</dbReference>
<feature type="compositionally biased region" description="Basic and acidic residues" evidence="5">
    <location>
        <begin position="167"/>
        <end position="191"/>
    </location>
</feature>
<dbReference type="InterPro" id="IPR036770">
    <property type="entry name" value="Ankyrin_rpt-contain_sf"/>
</dbReference>
<evidence type="ECO:0000313" key="7">
    <source>
        <dbReference type="RefSeq" id="XP_006822939.1"/>
    </source>
</evidence>
<evidence type="ECO:0000256" key="2">
    <source>
        <dbReference type="ARBA" id="ARBA00022737"/>
    </source>
</evidence>
<dbReference type="RefSeq" id="XP_006822939.1">
    <property type="nucleotide sequence ID" value="XM_006822876.1"/>
</dbReference>
<feature type="compositionally biased region" description="Basic and acidic residues" evidence="5">
    <location>
        <begin position="135"/>
        <end position="144"/>
    </location>
</feature>
<evidence type="ECO:0000256" key="4">
    <source>
        <dbReference type="PROSITE-ProRule" id="PRU00023"/>
    </source>
</evidence>
<evidence type="ECO:0000256" key="5">
    <source>
        <dbReference type="SAM" id="MobiDB-lite"/>
    </source>
</evidence>
<dbReference type="GeneID" id="102807891"/>
<keyword evidence="1" id="KW-0217">Developmental protein</keyword>
<dbReference type="Gene3D" id="1.25.40.20">
    <property type="entry name" value="Ankyrin repeat-containing domain"/>
    <property type="match status" value="1"/>
</dbReference>
<dbReference type="PANTHER" id="PTHR24179">
    <property type="entry name" value="PROTEIN PHOSPHATASE 1 REGULATORY SUBUNIT 12"/>
    <property type="match status" value="1"/>
</dbReference>
<reference evidence="7" key="1">
    <citation type="submission" date="2025-08" db="UniProtKB">
        <authorList>
            <consortium name="RefSeq"/>
        </authorList>
    </citation>
    <scope>IDENTIFICATION</scope>
    <source>
        <tissue evidence="7">Testes</tissue>
    </source>
</reference>
<feature type="non-terminal residue" evidence="7">
    <location>
        <position position="191"/>
    </location>
</feature>
<keyword evidence="2" id="KW-0677">Repeat</keyword>
<dbReference type="PROSITE" id="PS50297">
    <property type="entry name" value="ANK_REP_REGION"/>
    <property type="match status" value="2"/>
</dbReference>
<evidence type="ECO:0000313" key="6">
    <source>
        <dbReference type="Proteomes" id="UP000694865"/>
    </source>
</evidence>
<feature type="region of interest" description="Disordered" evidence="5">
    <location>
        <begin position="135"/>
        <end position="191"/>
    </location>
</feature>
<dbReference type="SMART" id="SM00248">
    <property type="entry name" value="ANK"/>
    <property type="match status" value="2"/>
</dbReference>
<feature type="repeat" description="ANK" evidence="4">
    <location>
        <begin position="45"/>
        <end position="77"/>
    </location>
</feature>
<proteinExistence type="inferred from homology"/>
<dbReference type="PANTHER" id="PTHR24179:SF21">
    <property type="entry name" value="MYOSIN BINDING SUBUNIT, ISOFORM O"/>
    <property type="match status" value="1"/>
</dbReference>
<keyword evidence="6" id="KW-1185">Reference proteome</keyword>
<comment type="similarity">
    <text evidence="3">Belongs to the NRARP family.</text>
</comment>
<dbReference type="Pfam" id="PF12796">
    <property type="entry name" value="Ank_2"/>
    <property type="match status" value="1"/>
</dbReference>
<dbReference type="InterPro" id="IPR002110">
    <property type="entry name" value="Ankyrin_rpt"/>
</dbReference>
<accession>A0ABM0MSE8</accession>
<gene>
    <name evidence="7" type="primary">LOC102807891</name>
</gene>
<sequence>MLEEEIDKQGIDVEEARNGEEHKMLADANQWLNSKVVKEKKHDKSGATALHVAAAKGYIKVMNLLIQAGVSINAQDNDGWSPLHAAAHWGQKEASEVLVENMADFAHKNSLGGTCFDVADEDMLKWLEELKKKQASIQKDDKPAAPRIARAPPPLKRRSSVSRINVNKKELLMHQDMSSERKRLEEKIHGK</sequence>
<name>A0ABM0MSE8_SACKO</name>
<organism evidence="6 7">
    <name type="scientific">Saccoglossus kowalevskii</name>
    <name type="common">Acorn worm</name>
    <dbReference type="NCBI Taxonomy" id="10224"/>
    <lineage>
        <taxon>Eukaryota</taxon>
        <taxon>Metazoa</taxon>
        <taxon>Hemichordata</taxon>
        <taxon>Enteropneusta</taxon>
        <taxon>Harrimaniidae</taxon>
        <taxon>Saccoglossus</taxon>
    </lineage>
</organism>
<keyword evidence="4" id="KW-0040">ANK repeat</keyword>